<dbReference type="AlphaFoldDB" id="A0A6D2HQE5"/>
<sequence length="368" mass="40210">MSLMILSRLSRLGLGKPALVGRRSSNLLLLISNDFSSSLMQKQTPPCYIHGAIPCGFNLGTLSICNANELRVIDIDKKAPMDLVYNTPKVATIGASHGWVATLNEEGTLCLQDDLNPAASDIEPKRIPLPPLVTLPHCQTNVVTNVAMSTSSPEDEDCVVAVKFLGPQLSFCRPGHGDETFRIPGSGGHLIGSWDPCNPSDKPKLQSLRFQNFPPALRTRTDIRQRLDSCSKSEHLVESRTTGETFLVKWYKKTNEIKDGVAHMKTEYVQVFKLDEEGNAVCTQDVGDLVIFLSKCEPFCVPAASFPGLLPNHVYTIDTHEVGFIDLGSMFITSLGGINDAPFYISPQNIEEMESQSPSQAAETESAC</sequence>
<dbReference type="PANTHER" id="PTHR31681:SF34">
    <property type="entry name" value="DUF295 DOMAIN-CONTAINING PROTEIN"/>
    <property type="match status" value="1"/>
</dbReference>
<reference evidence="2" key="1">
    <citation type="submission" date="2020-01" db="EMBL/GenBank/DDBJ databases">
        <authorList>
            <person name="Mishra B."/>
        </authorList>
    </citation>
    <scope>NUCLEOTIDE SEQUENCE [LARGE SCALE GENOMIC DNA]</scope>
</reference>
<comment type="caution">
    <text evidence="2">The sequence shown here is derived from an EMBL/GenBank/DDBJ whole genome shotgun (WGS) entry which is preliminary data.</text>
</comment>
<evidence type="ECO:0000259" key="1">
    <source>
        <dbReference type="Pfam" id="PF03478"/>
    </source>
</evidence>
<dbReference type="PANTHER" id="PTHR31681">
    <property type="entry name" value="C2H2-LIKE ZINC FINGER PROTEIN"/>
    <property type="match status" value="1"/>
</dbReference>
<accession>A0A6D2HQE5</accession>
<dbReference type="Pfam" id="PF03478">
    <property type="entry name" value="Beta-prop_KIB1-4"/>
    <property type="match status" value="1"/>
</dbReference>
<feature type="domain" description="KIB1-4 beta-propeller" evidence="1">
    <location>
        <begin position="87"/>
        <end position="323"/>
    </location>
</feature>
<name>A0A6D2HQE5_9BRAS</name>
<evidence type="ECO:0000313" key="2">
    <source>
        <dbReference type="EMBL" id="CAA7016289.1"/>
    </source>
</evidence>
<dbReference type="EMBL" id="CACVBM020000222">
    <property type="protein sequence ID" value="CAA7016289.1"/>
    <property type="molecule type" value="Genomic_DNA"/>
</dbReference>
<protein>
    <recommendedName>
        <fullName evidence="1">KIB1-4 beta-propeller domain-containing protein</fullName>
    </recommendedName>
</protein>
<organism evidence="2 3">
    <name type="scientific">Microthlaspi erraticum</name>
    <dbReference type="NCBI Taxonomy" id="1685480"/>
    <lineage>
        <taxon>Eukaryota</taxon>
        <taxon>Viridiplantae</taxon>
        <taxon>Streptophyta</taxon>
        <taxon>Embryophyta</taxon>
        <taxon>Tracheophyta</taxon>
        <taxon>Spermatophyta</taxon>
        <taxon>Magnoliopsida</taxon>
        <taxon>eudicotyledons</taxon>
        <taxon>Gunneridae</taxon>
        <taxon>Pentapetalae</taxon>
        <taxon>rosids</taxon>
        <taxon>malvids</taxon>
        <taxon>Brassicales</taxon>
        <taxon>Brassicaceae</taxon>
        <taxon>Coluteocarpeae</taxon>
        <taxon>Microthlaspi</taxon>
    </lineage>
</organism>
<dbReference type="InterPro" id="IPR005174">
    <property type="entry name" value="KIB1-4_b-propeller"/>
</dbReference>
<dbReference type="Proteomes" id="UP000467841">
    <property type="component" value="Unassembled WGS sequence"/>
</dbReference>
<keyword evidence="3" id="KW-1185">Reference proteome</keyword>
<dbReference type="OrthoDB" id="1048725at2759"/>
<proteinExistence type="predicted"/>
<evidence type="ECO:0000313" key="3">
    <source>
        <dbReference type="Proteomes" id="UP000467841"/>
    </source>
</evidence>
<gene>
    <name evidence="2" type="ORF">MERR_LOCUS3524</name>
</gene>